<evidence type="ECO:0000313" key="2">
    <source>
        <dbReference type="EMBL" id="SOE46759.1"/>
    </source>
</evidence>
<dbReference type="AlphaFoldDB" id="A0A2C8Y973"/>
<evidence type="ECO:0008006" key="4">
    <source>
        <dbReference type="Google" id="ProtNLM"/>
    </source>
</evidence>
<feature type="chain" id="PRO_5012044696" description="Htaa protein" evidence="1">
    <location>
        <begin position="29"/>
        <end position="224"/>
    </location>
</feature>
<dbReference type="EMBL" id="OCST01000001">
    <property type="protein sequence ID" value="SOE46759.1"/>
    <property type="molecule type" value="Genomic_DNA"/>
</dbReference>
<dbReference type="PROSITE" id="PS51257">
    <property type="entry name" value="PROKAR_LIPOPROTEIN"/>
    <property type="match status" value="1"/>
</dbReference>
<sequence length="224" mass="22482">MRTFSKVTLGLATASLLVAGLAGCSAPAAETEETTAPSVEADPVPLASIPALDGVDTAVALDQGFVDALTSLGLTPGVTGTATLVDGSLHFPITGGNVDYYDPNESYRPYVQGLINHDGSGITLTAGDIVVGLSDFEIDPGTSRLTGTVTANGAEVGKDIFIFNLDGSTLNPLETDADGNAVLQGTTVLISADAAALLNQTFGTDAVTDKLVVGIATITAKAAA</sequence>
<accession>A0A2C8Y973</accession>
<organism evidence="2 3">
    <name type="scientific">Salinibacterium xinjiangense</name>
    <dbReference type="NCBI Taxonomy" id="386302"/>
    <lineage>
        <taxon>Bacteria</taxon>
        <taxon>Bacillati</taxon>
        <taxon>Actinomycetota</taxon>
        <taxon>Actinomycetes</taxon>
        <taxon>Micrococcales</taxon>
        <taxon>Microbacteriaceae</taxon>
        <taxon>Salinibacterium</taxon>
    </lineage>
</organism>
<dbReference type="OrthoDB" id="5182048at2"/>
<dbReference type="Proteomes" id="UP000219440">
    <property type="component" value="Unassembled WGS sequence"/>
</dbReference>
<gene>
    <name evidence="2" type="ORF">SAMN06296378_0174</name>
</gene>
<evidence type="ECO:0000256" key="1">
    <source>
        <dbReference type="SAM" id="SignalP"/>
    </source>
</evidence>
<feature type="signal peptide" evidence="1">
    <location>
        <begin position="1"/>
        <end position="28"/>
    </location>
</feature>
<reference evidence="2 3" key="1">
    <citation type="submission" date="2017-09" db="EMBL/GenBank/DDBJ databases">
        <authorList>
            <person name="Ehlers B."/>
            <person name="Leendertz F.H."/>
        </authorList>
    </citation>
    <scope>NUCLEOTIDE SEQUENCE [LARGE SCALE GENOMIC DNA]</scope>
    <source>
        <strain evidence="2 3">CGMCC 1.05381</strain>
    </source>
</reference>
<keyword evidence="3" id="KW-1185">Reference proteome</keyword>
<keyword evidence="1" id="KW-0732">Signal</keyword>
<proteinExistence type="predicted"/>
<evidence type="ECO:0000313" key="3">
    <source>
        <dbReference type="Proteomes" id="UP000219440"/>
    </source>
</evidence>
<dbReference type="RefSeq" id="WP_097059367.1">
    <property type="nucleotide sequence ID" value="NZ_BMLC01000002.1"/>
</dbReference>
<protein>
    <recommendedName>
        <fullName evidence="4">Htaa protein</fullName>
    </recommendedName>
</protein>
<name>A0A2C8Y973_9MICO</name>